<dbReference type="InterPro" id="IPR025646">
    <property type="entry name" value="DUF4350"/>
</dbReference>
<organism evidence="3">
    <name type="scientific">Streptomyces sp. R08</name>
    <dbReference type="NCBI Taxonomy" id="3238624"/>
    <lineage>
        <taxon>Bacteria</taxon>
        <taxon>Bacillati</taxon>
        <taxon>Actinomycetota</taxon>
        <taxon>Actinomycetes</taxon>
        <taxon>Kitasatosporales</taxon>
        <taxon>Streptomycetaceae</taxon>
        <taxon>Streptomyces</taxon>
    </lineage>
</organism>
<dbReference type="AlphaFoldDB" id="A0AB39LY05"/>
<accession>A0AB39LY05</accession>
<dbReference type="Pfam" id="PF14258">
    <property type="entry name" value="DUF4350"/>
    <property type="match status" value="1"/>
</dbReference>
<gene>
    <name evidence="3" type="ORF">AB5J58_02595</name>
</gene>
<feature type="transmembrane region" description="Helical" evidence="1">
    <location>
        <begin position="25"/>
        <end position="43"/>
    </location>
</feature>
<evidence type="ECO:0000259" key="2">
    <source>
        <dbReference type="Pfam" id="PF14258"/>
    </source>
</evidence>
<sequence>MTAEATLPATSASPTARQVWTRARGIVLALVILLAAAVAIAAIRSDARHGDLDPRSADPYGSRAVAELLGDRGVSTRVVTTLAQARAAAGPDTTLLVAVPDLLTDRQQSGLHTAFADSGSRTVLVAPGPASLPRLAPEVTADPGPALSSTLSPDCFLPAARRAGDAETGDYRYTTTADNADECYPSDGRSTLLRLPDASRGGDTVVIGSPDILFNKRLDKQGNASLALQLLGSRPHLVWYLPSLTDASATDSGSQSFFDLLPSGWLWGTLQLFIAAAVAALWRARRLGPLVPEKLPVAIRASETVEGRARLYRKANARDRAANALRSTTRTRLALLTGVPVSQAHAPEALLPALSAHLHGDGQTLHALLFGPPPSDDAALIALADQLDALEREVRRS</sequence>
<reference evidence="3" key="1">
    <citation type="submission" date="2024-07" db="EMBL/GenBank/DDBJ databases">
        <authorList>
            <person name="Yu S.T."/>
        </authorList>
    </citation>
    <scope>NUCLEOTIDE SEQUENCE</scope>
    <source>
        <strain evidence="3">R08</strain>
    </source>
</reference>
<dbReference type="RefSeq" id="WP_329554591.1">
    <property type="nucleotide sequence ID" value="NZ_CP163431.1"/>
</dbReference>
<keyword evidence="1" id="KW-0812">Transmembrane</keyword>
<protein>
    <submittedName>
        <fullName evidence="3">DUF4350 domain-containing protein</fullName>
    </submittedName>
</protein>
<feature type="domain" description="DUF4350" evidence="2">
    <location>
        <begin position="54"/>
        <end position="231"/>
    </location>
</feature>
<proteinExistence type="predicted"/>
<keyword evidence="1" id="KW-1133">Transmembrane helix</keyword>
<keyword evidence="1" id="KW-0472">Membrane</keyword>
<dbReference type="EMBL" id="CP163431">
    <property type="protein sequence ID" value="XDP99145.1"/>
    <property type="molecule type" value="Genomic_DNA"/>
</dbReference>
<evidence type="ECO:0000256" key="1">
    <source>
        <dbReference type="SAM" id="Phobius"/>
    </source>
</evidence>
<evidence type="ECO:0000313" key="3">
    <source>
        <dbReference type="EMBL" id="XDP99145.1"/>
    </source>
</evidence>
<name>A0AB39LY05_9ACTN</name>